<accession>A0ABS9ZHH6</accession>
<name>A0ABS9ZHH6_9PSED</name>
<gene>
    <name evidence="1" type="ORF">AUC61_10985</name>
</gene>
<organism evidence="1 2">
    <name type="scientific">Pseudomonas maioricensis</name>
    <dbReference type="NCBI Taxonomy" id="1766623"/>
    <lineage>
        <taxon>Bacteria</taxon>
        <taxon>Pseudomonadati</taxon>
        <taxon>Pseudomonadota</taxon>
        <taxon>Gammaproteobacteria</taxon>
        <taxon>Pseudomonadales</taxon>
        <taxon>Pseudomonadaceae</taxon>
        <taxon>Pseudomonas</taxon>
    </lineage>
</organism>
<protein>
    <submittedName>
        <fullName evidence="1">Uncharacterized protein</fullName>
    </submittedName>
</protein>
<evidence type="ECO:0000313" key="2">
    <source>
        <dbReference type="Proteomes" id="UP001320513"/>
    </source>
</evidence>
<keyword evidence="2" id="KW-1185">Reference proteome</keyword>
<reference evidence="1 2" key="1">
    <citation type="submission" date="2015-12" db="EMBL/GenBank/DDBJ databases">
        <title>Phylogenomics in the description of a new species in the Pseudomonas syringae group.</title>
        <authorList>
            <person name="Busquets A."/>
            <person name="Gomila M."/>
            <person name="Beiki F."/>
            <person name="Rahimian H."/>
            <person name="Mulet M."/>
            <person name="Sanchez D."/>
            <person name="Garcia-Valdes E."/>
            <person name="Lalucat J."/>
        </authorList>
    </citation>
    <scope>NUCLEOTIDE SEQUENCE [LARGE SCALE GENOMIC DNA]</scope>
    <source>
        <strain evidence="1 2">S25</strain>
    </source>
</reference>
<dbReference type="EMBL" id="LOHG01000006">
    <property type="protein sequence ID" value="MCI8210060.1"/>
    <property type="molecule type" value="Genomic_DNA"/>
</dbReference>
<comment type="caution">
    <text evidence="1">The sequence shown here is derived from an EMBL/GenBank/DDBJ whole genome shotgun (WGS) entry which is preliminary data.</text>
</comment>
<proteinExistence type="predicted"/>
<sequence length="59" mass="6719">MISKKRLSRCAHGLSVKSVRRFVQSKLVASVVLAALLNWVPSWRPGHFCFVKSNQNHSR</sequence>
<evidence type="ECO:0000313" key="1">
    <source>
        <dbReference type="EMBL" id="MCI8210060.1"/>
    </source>
</evidence>
<dbReference type="Proteomes" id="UP001320513">
    <property type="component" value="Unassembled WGS sequence"/>
</dbReference>